<evidence type="ECO:0000313" key="1">
    <source>
        <dbReference type="EnsemblPlants" id="ONIVA04G15450.1"/>
    </source>
</evidence>
<reference evidence="1" key="2">
    <citation type="submission" date="2018-04" db="EMBL/GenBank/DDBJ databases">
        <title>OnivRS2 (Oryza nivara Reference Sequence Version 2).</title>
        <authorList>
            <person name="Zhang J."/>
            <person name="Kudrna D."/>
            <person name="Lee S."/>
            <person name="Talag J."/>
            <person name="Rajasekar S."/>
            <person name="Welchert J."/>
            <person name="Hsing Y.-I."/>
            <person name="Wing R.A."/>
        </authorList>
    </citation>
    <scope>NUCLEOTIDE SEQUENCE [LARGE SCALE GENOMIC DNA]</scope>
    <source>
        <strain evidence="1">SL10</strain>
    </source>
</reference>
<dbReference type="HOGENOM" id="CLU_2240939_0_0_1"/>
<dbReference type="EnsemblPlants" id="ONIVA04G15450.1">
    <property type="protein sequence ID" value="ONIVA04G15450.1"/>
    <property type="gene ID" value="ONIVA04G15450"/>
</dbReference>
<keyword evidence="2" id="KW-1185">Reference proteome</keyword>
<organism evidence="1">
    <name type="scientific">Oryza nivara</name>
    <name type="common">Indian wild rice</name>
    <name type="synonym">Oryza sativa f. spontanea</name>
    <dbReference type="NCBI Taxonomy" id="4536"/>
    <lineage>
        <taxon>Eukaryota</taxon>
        <taxon>Viridiplantae</taxon>
        <taxon>Streptophyta</taxon>
        <taxon>Embryophyta</taxon>
        <taxon>Tracheophyta</taxon>
        <taxon>Spermatophyta</taxon>
        <taxon>Magnoliopsida</taxon>
        <taxon>Liliopsida</taxon>
        <taxon>Poales</taxon>
        <taxon>Poaceae</taxon>
        <taxon>BOP clade</taxon>
        <taxon>Oryzoideae</taxon>
        <taxon>Oryzeae</taxon>
        <taxon>Oryzinae</taxon>
        <taxon>Oryza</taxon>
    </lineage>
</organism>
<dbReference type="Proteomes" id="UP000006591">
    <property type="component" value="Chromosome 4"/>
</dbReference>
<accession>A0A0E0H2L2</accession>
<proteinExistence type="predicted"/>
<sequence>MTVKTLSHDLGRPHVKTVNDLPNIRNSFKCSREDCLGLGILKDNEAASTLIESSCKLLVKDHLRQLLLNMINWQLNHLRDMCNLYPCVRLNQPAQVLLQEGIIQR</sequence>
<reference evidence="1" key="1">
    <citation type="submission" date="2015-04" db="UniProtKB">
        <authorList>
            <consortium name="EnsemblPlants"/>
        </authorList>
    </citation>
    <scope>IDENTIFICATION</scope>
    <source>
        <strain evidence="1">SL10</strain>
    </source>
</reference>
<dbReference type="AlphaFoldDB" id="A0A0E0H2L2"/>
<protein>
    <submittedName>
        <fullName evidence="1">Uncharacterized protein</fullName>
    </submittedName>
</protein>
<name>A0A0E0H2L2_ORYNI</name>
<dbReference type="Gramene" id="ONIVA04G15450.1">
    <property type="protein sequence ID" value="ONIVA04G15450.1"/>
    <property type="gene ID" value="ONIVA04G15450"/>
</dbReference>
<evidence type="ECO:0000313" key="2">
    <source>
        <dbReference type="Proteomes" id="UP000006591"/>
    </source>
</evidence>